<dbReference type="SUPFAM" id="SSF53756">
    <property type="entry name" value="UDP-Glycosyltransferase/glycogen phosphorylase"/>
    <property type="match status" value="1"/>
</dbReference>
<dbReference type="AlphaFoldDB" id="A0A1H1RDM0"/>
<dbReference type="Pfam" id="PF13692">
    <property type="entry name" value="Glyco_trans_1_4"/>
    <property type="match status" value="1"/>
</dbReference>
<gene>
    <name evidence="2" type="ORF">SAMN05216271_1696</name>
</gene>
<evidence type="ECO:0000313" key="3">
    <source>
        <dbReference type="Proteomes" id="UP000243413"/>
    </source>
</evidence>
<dbReference type="InterPro" id="IPR028098">
    <property type="entry name" value="Glyco_trans_4-like_N"/>
</dbReference>
<dbReference type="PANTHER" id="PTHR45947">
    <property type="entry name" value="SULFOQUINOVOSYL TRANSFERASE SQD2"/>
    <property type="match status" value="1"/>
</dbReference>
<dbReference type="EMBL" id="LT629763">
    <property type="protein sequence ID" value="SDS33775.1"/>
    <property type="molecule type" value="Genomic_DNA"/>
</dbReference>
<dbReference type="GO" id="GO:0016757">
    <property type="term" value="F:glycosyltransferase activity"/>
    <property type="evidence" value="ECO:0007669"/>
    <property type="project" value="TreeGrafter"/>
</dbReference>
<dbReference type="PANTHER" id="PTHR45947:SF3">
    <property type="entry name" value="SULFOQUINOVOSYL TRANSFERASE SQD2"/>
    <property type="match status" value="1"/>
</dbReference>
<organism evidence="2 3">
    <name type="scientific">Halopseudomonas sabulinigri</name>
    <dbReference type="NCBI Taxonomy" id="472181"/>
    <lineage>
        <taxon>Bacteria</taxon>
        <taxon>Pseudomonadati</taxon>
        <taxon>Pseudomonadota</taxon>
        <taxon>Gammaproteobacteria</taxon>
        <taxon>Pseudomonadales</taxon>
        <taxon>Pseudomonadaceae</taxon>
        <taxon>Halopseudomonas</taxon>
    </lineage>
</organism>
<evidence type="ECO:0000313" key="2">
    <source>
        <dbReference type="EMBL" id="SDS33775.1"/>
    </source>
</evidence>
<keyword evidence="2" id="KW-0808">Transferase</keyword>
<reference evidence="3" key="1">
    <citation type="submission" date="2016-10" db="EMBL/GenBank/DDBJ databases">
        <authorList>
            <person name="Varghese N."/>
            <person name="Submissions S."/>
        </authorList>
    </citation>
    <scope>NUCLEOTIDE SEQUENCE [LARGE SCALE GENOMIC DNA]</scope>
    <source>
        <strain evidence="3">JCM 14963</strain>
    </source>
</reference>
<proteinExistence type="predicted"/>
<dbReference type="CDD" id="cd03814">
    <property type="entry name" value="GT4-like"/>
    <property type="match status" value="1"/>
</dbReference>
<evidence type="ECO:0000259" key="1">
    <source>
        <dbReference type="Pfam" id="PF13439"/>
    </source>
</evidence>
<protein>
    <submittedName>
        <fullName evidence="2">Glycosyltransferase involved in cell wall bisynthesis</fullName>
    </submittedName>
</protein>
<dbReference type="Pfam" id="PF13439">
    <property type="entry name" value="Glyco_transf_4"/>
    <property type="match status" value="1"/>
</dbReference>
<dbReference type="RefSeq" id="WP_172830652.1">
    <property type="nucleotide sequence ID" value="NZ_LT629763.1"/>
</dbReference>
<feature type="domain" description="Glycosyltransferase subfamily 4-like N-terminal" evidence="1">
    <location>
        <begin position="30"/>
        <end position="199"/>
    </location>
</feature>
<accession>A0A1H1RDM0</accession>
<dbReference type="STRING" id="472181.SAMN05216271_1696"/>
<sequence length="408" mass="45408">MTRRHTRIMNIAQPSGQCFALVTETYPPQINGVSNTLGKLCEGLLGRNHRVQLIRPAQPGEKPGSTQSGNLLERCVRGLPIPGYPGLQWGLPAARKLKSLWSRQRPDAVYLATEGPLGWSALRLARRMKIPVISGFHTNFQQYSNHFHLGLFHEPALRYLRWFHNQTRQTLVASSTQQRELNRLGVQNLSLLGRGVDCTHFHPTHRSSSLREQWGANSDDIVLLHVGRLSPEKNPELLIDSWNKLRAAQQAKGTRLHMVIVGDGPSARELRKRMPDAVFTGALTGNALACAYASADIFVFPSLTETFGNVVTEAMASGLAVCAFDTAAAHQHIQDRYSGCLAPPSHDQLFTDNLSWLVQDAEGRRSIRLHARHRACQLDWQAIVQRFERCLLQAALGQSIPVQAVPSK</sequence>
<name>A0A1H1RDM0_9GAMM</name>
<dbReference type="Proteomes" id="UP000243413">
    <property type="component" value="Chromosome I"/>
</dbReference>
<dbReference type="Gene3D" id="3.40.50.2000">
    <property type="entry name" value="Glycogen Phosphorylase B"/>
    <property type="match status" value="2"/>
</dbReference>
<dbReference type="InterPro" id="IPR050194">
    <property type="entry name" value="Glycosyltransferase_grp1"/>
</dbReference>